<comment type="subcellular location">
    <subcellularLocation>
        <location evidence="1">Peroxisome membrane</location>
        <topology evidence="1">Multi-pass membrane protein</topology>
    </subcellularLocation>
</comment>
<proteinExistence type="inferred from homology"/>
<dbReference type="EMBL" id="JABFUD020000008">
    <property type="protein sequence ID" value="KAI5076555.1"/>
    <property type="molecule type" value="Genomic_DNA"/>
</dbReference>
<organism evidence="6 7">
    <name type="scientific">Adiantum capillus-veneris</name>
    <name type="common">Maidenhair fern</name>
    <dbReference type="NCBI Taxonomy" id="13818"/>
    <lineage>
        <taxon>Eukaryota</taxon>
        <taxon>Viridiplantae</taxon>
        <taxon>Streptophyta</taxon>
        <taxon>Embryophyta</taxon>
        <taxon>Tracheophyta</taxon>
        <taxon>Polypodiopsida</taxon>
        <taxon>Polypodiidae</taxon>
        <taxon>Polypodiales</taxon>
        <taxon>Pteridineae</taxon>
        <taxon>Pteridaceae</taxon>
        <taxon>Vittarioideae</taxon>
        <taxon>Adiantum</taxon>
    </lineage>
</organism>
<dbReference type="GO" id="GO:0042802">
    <property type="term" value="F:identical protein binding"/>
    <property type="evidence" value="ECO:0007669"/>
    <property type="project" value="UniProtKB-ARBA"/>
</dbReference>
<name>A0A9D4ZKW9_ADICA</name>
<dbReference type="GO" id="GO:0005778">
    <property type="term" value="C:peroxisomal membrane"/>
    <property type="evidence" value="ECO:0007669"/>
    <property type="project" value="UniProtKB-SubCell"/>
</dbReference>
<evidence type="ECO:0000256" key="3">
    <source>
        <dbReference type="ARBA" id="ARBA00022593"/>
    </source>
</evidence>
<sequence>MAKAEGARRDRAFLDHLEAYLSRRDGVDKLLKITRYTCKFLLATPLLQSSPVVTGKGTPPALALLTHRLKDFEASVGTSRKAFRLGKFIQDVNALRATPSFSSREGLLEIVAYGGEGIYYFIEQFVWLVKAGLLDKRHQKSLQLLSAWAEFIGYFGSVTLKSLQVQAMLAKELELLVVLSDGKDKDDVESYLRAATALAEVRQKRALKTLSLIQDAADALLALSDIRDGKGFLSNPLILSSCGLLSALISTHKNWSAC</sequence>
<dbReference type="Proteomes" id="UP000886520">
    <property type="component" value="Chromosome 8"/>
</dbReference>
<comment type="caution">
    <text evidence="6">The sequence shown here is derived from an EMBL/GenBank/DDBJ whole genome shotgun (WGS) entry which is preliminary data.</text>
</comment>
<dbReference type="Pfam" id="PF05648">
    <property type="entry name" value="PEX11"/>
    <property type="match status" value="1"/>
</dbReference>
<evidence type="ECO:0000256" key="5">
    <source>
        <dbReference type="ARBA" id="ARBA00023140"/>
    </source>
</evidence>
<dbReference type="InterPro" id="IPR008733">
    <property type="entry name" value="PEX11"/>
</dbReference>
<comment type="similarity">
    <text evidence="2">Belongs to the peroxin-11 family.</text>
</comment>
<evidence type="ECO:0000256" key="2">
    <source>
        <dbReference type="ARBA" id="ARBA00008194"/>
    </source>
</evidence>
<dbReference type="AlphaFoldDB" id="A0A9D4ZKW9"/>
<evidence type="ECO:0000256" key="4">
    <source>
        <dbReference type="ARBA" id="ARBA00023136"/>
    </source>
</evidence>
<evidence type="ECO:0008006" key="8">
    <source>
        <dbReference type="Google" id="ProtNLM"/>
    </source>
</evidence>
<protein>
    <recommendedName>
        <fullName evidence="8">Peroxisomal membrane protein 11A</fullName>
    </recommendedName>
</protein>
<dbReference type="PANTHER" id="PTHR12652">
    <property type="entry name" value="PEROXISOMAL BIOGENESIS FACTOR 11"/>
    <property type="match status" value="1"/>
</dbReference>
<dbReference type="PANTHER" id="PTHR12652:SF50">
    <property type="entry name" value="PEROXIN 11"/>
    <property type="match status" value="1"/>
</dbReference>
<gene>
    <name evidence="6" type="ORF">GOP47_0008620</name>
</gene>
<dbReference type="GO" id="GO:0044375">
    <property type="term" value="P:regulation of peroxisome size"/>
    <property type="evidence" value="ECO:0007669"/>
    <property type="project" value="UniProtKB-ARBA"/>
</dbReference>
<reference evidence="6" key="1">
    <citation type="submission" date="2021-01" db="EMBL/GenBank/DDBJ databases">
        <title>Adiantum capillus-veneris genome.</title>
        <authorList>
            <person name="Fang Y."/>
            <person name="Liao Q."/>
        </authorList>
    </citation>
    <scope>NUCLEOTIDE SEQUENCE</scope>
    <source>
        <strain evidence="6">H3</strain>
        <tissue evidence="6">Leaf</tissue>
    </source>
</reference>
<dbReference type="GO" id="GO:0016559">
    <property type="term" value="P:peroxisome fission"/>
    <property type="evidence" value="ECO:0007669"/>
    <property type="project" value="InterPro"/>
</dbReference>
<evidence type="ECO:0000256" key="1">
    <source>
        <dbReference type="ARBA" id="ARBA00004585"/>
    </source>
</evidence>
<keyword evidence="3" id="KW-0962">Peroxisome biogenesis</keyword>
<dbReference type="OrthoDB" id="411017at2759"/>
<keyword evidence="4" id="KW-0472">Membrane</keyword>
<evidence type="ECO:0000313" key="6">
    <source>
        <dbReference type="EMBL" id="KAI5076555.1"/>
    </source>
</evidence>
<accession>A0A9D4ZKW9</accession>
<keyword evidence="5" id="KW-0576">Peroxisome</keyword>
<keyword evidence="7" id="KW-1185">Reference proteome</keyword>
<evidence type="ECO:0000313" key="7">
    <source>
        <dbReference type="Proteomes" id="UP000886520"/>
    </source>
</evidence>